<gene>
    <name evidence="1" type="ORF">KIH39_00025</name>
</gene>
<accession>A0A8E6B5Y1</accession>
<dbReference type="EMBL" id="CP074694">
    <property type="protein sequence ID" value="QVL32341.1"/>
    <property type="molecule type" value="Genomic_DNA"/>
</dbReference>
<proteinExistence type="predicted"/>
<name>A0A8E6B5Y1_9BACT</name>
<evidence type="ECO:0000313" key="2">
    <source>
        <dbReference type="Proteomes" id="UP000676194"/>
    </source>
</evidence>
<dbReference type="RefSeq" id="WP_213497204.1">
    <property type="nucleotide sequence ID" value="NZ_CP074694.1"/>
</dbReference>
<sequence>MGTLELLKQRKADILAALQSIGVKPDYSVDGESFSHASNRAALLQELKTINELIIAEENLTDPDIGVFYTRN</sequence>
<dbReference type="Proteomes" id="UP000676194">
    <property type="component" value="Chromosome"/>
</dbReference>
<dbReference type="KEGG" id="tsph:KIH39_00025"/>
<organism evidence="1 2">
    <name type="scientific">Telmatocola sphagniphila</name>
    <dbReference type="NCBI Taxonomy" id="1123043"/>
    <lineage>
        <taxon>Bacteria</taxon>
        <taxon>Pseudomonadati</taxon>
        <taxon>Planctomycetota</taxon>
        <taxon>Planctomycetia</taxon>
        <taxon>Gemmatales</taxon>
        <taxon>Gemmataceae</taxon>
    </lineage>
</organism>
<evidence type="ECO:0000313" key="1">
    <source>
        <dbReference type="EMBL" id="QVL32341.1"/>
    </source>
</evidence>
<protein>
    <submittedName>
        <fullName evidence="1">Uncharacterized protein</fullName>
    </submittedName>
</protein>
<dbReference type="AlphaFoldDB" id="A0A8E6B5Y1"/>
<reference evidence="1" key="1">
    <citation type="submission" date="2021-05" db="EMBL/GenBank/DDBJ databases">
        <title>Complete genome sequence of the cellulolytic planctomycete Telmatocola sphagniphila SP2T and characterization of the first cellulase from planctomycetes.</title>
        <authorList>
            <person name="Rakitin A.L."/>
            <person name="Beletsky A.V."/>
            <person name="Naumoff D.G."/>
            <person name="Kulichevskaya I.S."/>
            <person name="Mardanov A.V."/>
            <person name="Ravin N.V."/>
            <person name="Dedysh S.N."/>
        </authorList>
    </citation>
    <scope>NUCLEOTIDE SEQUENCE</scope>
    <source>
        <strain evidence="1">SP2T</strain>
    </source>
</reference>
<keyword evidence="2" id="KW-1185">Reference proteome</keyword>